<feature type="compositionally biased region" description="Polar residues" evidence="9">
    <location>
        <begin position="438"/>
        <end position="452"/>
    </location>
</feature>
<evidence type="ECO:0000256" key="7">
    <source>
        <dbReference type="ARBA" id="ARBA00032251"/>
    </source>
</evidence>
<dbReference type="GO" id="GO:0004997">
    <property type="term" value="F:thyrotropin-releasing hormone receptor activity"/>
    <property type="evidence" value="ECO:0007669"/>
    <property type="project" value="InterPro"/>
</dbReference>
<gene>
    <name evidence="12" type="ORF">KC01_LOCUS13741</name>
</gene>
<feature type="transmembrane region" description="Helical" evidence="10">
    <location>
        <begin position="191"/>
        <end position="214"/>
    </location>
</feature>
<dbReference type="PANTHER" id="PTHR46061:SF6">
    <property type="entry name" value="THYROTROPIN-RELEASING HORMONE RECEPTOR"/>
    <property type="match status" value="1"/>
</dbReference>
<dbReference type="EMBL" id="OZ035838">
    <property type="protein sequence ID" value="CAL1583248.1"/>
    <property type="molecule type" value="Genomic_DNA"/>
</dbReference>
<feature type="compositionally biased region" description="Basic residues" evidence="9">
    <location>
        <begin position="477"/>
        <end position="489"/>
    </location>
</feature>
<keyword evidence="8" id="KW-0807">Transducer</keyword>
<keyword evidence="8" id="KW-0675">Receptor</keyword>
<proteinExistence type="inferred from homology"/>
<evidence type="ECO:0000256" key="10">
    <source>
        <dbReference type="SAM" id="Phobius"/>
    </source>
</evidence>
<dbReference type="Gene3D" id="1.20.1070.10">
    <property type="entry name" value="Rhodopsin 7-helix transmembrane proteins"/>
    <property type="match status" value="1"/>
</dbReference>
<keyword evidence="6 10" id="KW-0472">Membrane</keyword>
<keyword evidence="8" id="KW-0297">G-protein coupled receptor</keyword>
<dbReference type="PRINTS" id="PR00237">
    <property type="entry name" value="GPCRRHODOPSN"/>
</dbReference>
<feature type="compositionally biased region" description="Low complexity" evidence="9">
    <location>
        <begin position="518"/>
        <end position="573"/>
    </location>
</feature>
<dbReference type="PRINTS" id="PR00751">
    <property type="entry name" value="THYROLIBRINR"/>
</dbReference>
<feature type="compositionally biased region" description="Polar residues" evidence="9">
    <location>
        <begin position="381"/>
        <end position="390"/>
    </location>
</feature>
<evidence type="ECO:0000313" key="13">
    <source>
        <dbReference type="Proteomes" id="UP001497482"/>
    </source>
</evidence>
<dbReference type="InterPro" id="IPR002120">
    <property type="entry name" value="TRH_rcpt_1"/>
</dbReference>
<feature type="compositionally biased region" description="Low complexity" evidence="9">
    <location>
        <begin position="234"/>
        <end position="264"/>
    </location>
</feature>
<sequence length="622" mass="69790">MDNSSSERAQNQTLGAWSDHSLQYKVVSTFLLFTICALGVVGNVMVILVVLTTKHMRTPTNCYLVSLAVADLMVLISAGLPTMADSLFASWVFGHYGCLCITYFQYLGINASSCSITAFTIERYIAICHPIKAQFLCTLSRAKRIIVSVWTLTSVYCVMWFYLSDLEQLVYDNITITTCGYRVSRKYYLPIYFFDFGVFFVVPLLLSAVLYGLIGRILFLNPLPSNTKDHKNQKNNQKNNNNTSCKNSRHSSSTATSRRQRPLVSSLSNSLSNSALLCPGRSLRLSPWESRIVQRLMTPTLSFLKKSRSAATLLHTSDVCSHQNSADRWRLSSASTPDITQRQRPRNSTPVEKKKEKKDKERENEKEKMSLSKERSKKRQTTSIATTNQRPRPEGSSKPKYRLPSPAPPKSRPLSPLVQSSSSKKAPPSGSKLRPKRSQTPARVQTTVTAVTMETKEHTKPRQPPPGATDTKDRAHRDRAHRDRAHRDRAHRDSSPTELTTTELTDRAHHDRAHRQSSPRQSSQRQSSPRQSSPRQSSPTELTTTELTETELTTTELTTTELTETELTATELTETAHRQSSPRQSSPTELTTTELTETELTATKLTATELTSTELTETELTG</sequence>
<evidence type="ECO:0000256" key="9">
    <source>
        <dbReference type="SAM" id="MobiDB-lite"/>
    </source>
</evidence>
<evidence type="ECO:0000256" key="5">
    <source>
        <dbReference type="ARBA" id="ARBA00022989"/>
    </source>
</evidence>
<protein>
    <recommendedName>
        <fullName evidence="3">Thyrotropin-releasing hormone receptor</fullName>
    </recommendedName>
    <alternativeName>
        <fullName evidence="7">Thyroliberin receptor</fullName>
    </alternativeName>
</protein>
<feature type="region of interest" description="Disordered" evidence="9">
    <location>
        <begin position="319"/>
        <end position="622"/>
    </location>
</feature>
<evidence type="ECO:0000256" key="1">
    <source>
        <dbReference type="ARBA" id="ARBA00004100"/>
    </source>
</evidence>
<dbReference type="PROSITE" id="PS00237">
    <property type="entry name" value="G_PROTEIN_RECEP_F1_1"/>
    <property type="match status" value="1"/>
</dbReference>
<dbReference type="Gene3D" id="2.160.20.80">
    <property type="entry name" value="E3 ubiquitin-protein ligase SopA"/>
    <property type="match status" value="1"/>
</dbReference>
<dbReference type="GO" id="GO:0007200">
    <property type="term" value="P:phospholipase C-activating G protein-coupled receptor signaling pathway"/>
    <property type="evidence" value="ECO:0007669"/>
    <property type="project" value="TreeGrafter"/>
</dbReference>
<name>A0AAV2K2Y7_KNICA</name>
<feature type="compositionally biased region" description="Polar residues" evidence="9">
    <location>
        <begin position="578"/>
        <end position="587"/>
    </location>
</feature>
<feature type="domain" description="G-protein coupled receptors family 1 profile" evidence="11">
    <location>
        <begin position="42"/>
        <end position="214"/>
    </location>
</feature>
<keyword evidence="13" id="KW-1185">Reference proteome</keyword>
<dbReference type="PRINTS" id="PR01846">
    <property type="entry name" value="TRHRFAMILY"/>
</dbReference>
<dbReference type="AlphaFoldDB" id="A0AAV2K2Y7"/>
<evidence type="ECO:0000313" key="12">
    <source>
        <dbReference type="EMBL" id="CAL1583248.1"/>
    </source>
</evidence>
<dbReference type="SUPFAM" id="SSF81321">
    <property type="entry name" value="Family A G protein-coupled receptor-like"/>
    <property type="match status" value="1"/>
</dbReference>
<dbReference type="InterPro" id="IPR017452">
    <property type="entry name" value="GPCR_Rhodpsn_7TM"/>
</dbReference>
<dbReference type="PANTHER" id="PTHR46061">
    <property type="entry name" value="THYROTROPIN-RELEASING HORMONE RECEPTOR"/>
    <property type="match status" value="1"/>
</dbReference>
<comment type="subcellular location">
    <subcellularLocation>
        <location evidence="2">Membrane</location>
    </subcellularLocation>
</comment>
<organism evidence="12 13">
    <name type="scientific">Knipowitschia caucasica</name>
    <name type="common">Caucasian dwarf goby</name>
    <name type="synonym">Pomatoschistus caucasicus</name>
    <dbReference type="NCBI Taxonomy" id="637954"/>
    <lineage>
        <taxon>Eukaryota</taxon>
        <taxon>Metazoa</taxon>
        <taxon>Chordata</taxon>
        <taxon>Craniata</taxon>
        <taxon>Vertebrata</taxon>
        <taxon>Euteleostomi</taxon>
        <taxon>Actinopterygii</taxon>
        <taxon>Neopterygii</taxon>
        <taxon>Teleostei</taxon>
        <taxon>Neoteleostei</taxon>
        <taxon>Acanthomorphata</taxon>
        <taxon>Gobiaria</taxon>
        <taxon>Gobiiformes</taxon>
        <taxon>Gobioidei</taxon>
        <taxon>Gobiidae</taxon>
        <taxon>Gobiinae</taxon>
        <taxon>Knipowitschia</taxon>
    </lineage>
</organism>
<comment type="function">
    <text evidence="1">Receptor for thyrotropin-releasing hormone (TRH). Upon ligand binding, this G-protein-coupled receptor triggers activation of the phosphatidylinositol (IP3)-calcium-protein kinase C (PKC) pathway.</text>
</comment>
<dbReference type="PROSITE" id="PS50262">
    <property type="entry name" value="G_PROTEIN_RECEP_F1_2"/>
    <property type="match status" value="1"/>
</dbReference>
<keyword evidence="5 10" id="KW-1133">Transmembrane helix</keyword>
<reference evidence="12 13" key="1">
    <citation type="submission" date="2024-04" db="EMBL/GenBank/DDBJ databases">
        <authorList>
            <person name="Waldvogel A.-M."/>
            <person name="Schoenle A."/>
        </authorList>
    </citation>
    <scope>NUCLEOTIDE SEQUENCE [LARGE SCALE GENOMIC DNA]</scope>
</reference>
<comment type="similarity">
    <text evidence="8">Belongs to the G-protein coupled receptor 1 family.</text>
</comment>
<keyword evidence="4 8" id="KW-0812">Transmembrane</keyword>
<evidence type="ECO:0000259" key="11">
    <source>
        <dbReference type="PROSITE" id="PS50262"/>
    </source>
</evidence>
<feature type="compositionally biased region" description="Low complexity" evidence="9">
    <location>
        <begin position="420"/>
        <end position="432"/>
    </location>
</feature>
<feature type="compositionally biased region" description="Basic and acidic residues" evidence="9">
    <location>
        <begin position="351"/>
        <end position="374"/>
    </location>
</feature>
<evidence type="ECO:0000256" key="8">
    <source>
        <dbReference type="RuleBase" id="RU000688"/>
    </source>
</evidence>
<evidence type="ECO:0000256" key="4">
    <source>
        <dbReference type="ARBA" id="ARBA00022692"/>
    </source>
</evidence>
<evidence type="ECO:0000256" key="3">
    <source>
        <dbReference type="ARBA" id="ARBA00018873"/>
    </source>
</evidence>
<dbReference type="Pfam" id="PF00001">
    <property type="entry name" value="7tm_1"/>
    <property type="match status" value="1"/>
</dbReference>
<feature type="compositionally biased region" description="Low complexity" evidence="9">
    <location>
        <begin position="588"/>
        <end position="622"/>
    </location>
</feature>
<dbReference type="GO" id="GO:0016020">
    <property type="term" value="C:membrane"/>
    <property type="evidence" value="ECO:0007669"/>
    <property type="project" value="UniProtKB-SubCell"/>
</dbReference>
<feature type="transmembrane region" description="Helical" evidence="10">
    <location>
        <begin position="63"/>
        <end position="83"/>
    </location>
</feature>
<evidence type="ECO:0000256" key="2">
    <source>
        <dbReference type="ARBA" id="ARBA00004370"/>
    </source>
</evidence>
<dbReference type="InterPro" id="IPR000276">
    <property type="entry name" value="GPCR_Rhodpsn"/>
</dbReference>
<feature type="region of interest" description="Disordered" evidence="9">
    <location>
        <begin position="228"/>
        <end position="264"/>
    </location>
</feature>
<feature type="compositionally biased region" description="Polar residues" evidence="9">
    <location>
        <begin position="331"/>
        <end position="350"/>
    </location>
</feature>
<feature type="transmembrane region" description="Helical" evidence="10">
    <location>
        <begin position="30"/>
        <end position="51"/>
    </location>
</feature>
<accession>A0AAV2K2Y7</accession>
<evidence type="ECO:0000256" key="6">
    <source>
        <dbReference type="ARBA" id="ARBA00023136"/>
    </source>
</evidence>
<dbReference type="Proteomes" id="UP001497482">
    <property type="component" value="Chromosome 16"/>
</dbReference>